<gene>
    <name evidence="1" type="ORF">M9458_033915</name>
</gene>
<organism evidence="1 2">
    <name type="scientific">Cirrhinus mrigala</name>
    <name type="common">Mrigala</name>
    <dbReference type="NCBI Taxonomy" id="683832"/>
    <lineage>
        <taxon>Eukaryota</taxon>
        <taxon>Metazoa</taxon>
        <taxon>Chordata</taxon>
        <taxon>Craniata</taxon>
        <taxon>Vertebrata</taxon>
        <taxon>Euteleostomi</taxon>
        <taxon>Actinopterygii</taxon>
        <taxon>Neopterygii</taxon>
        <taxon>Teleostei</taxon>
        <taxon>Ostariophysi</taxon>
        <taxon>Cypriniformes</taxon>
        <taxon>Cyprinidae</taxon>
        <taxon>Labeoninae</taxon>
        <taxon>Labeonini</taxon>
        <taxon>Cirrhinus</taxon>
    </lineage>
</organism>
<dbReference type="Gene3D" id="3.20.20.120">
    <property type="entry name" value="Enolase-like C-terminal domain"/>
    <property type="match status" value="1"/>
</dbReference>
<name>A0ABD0P5H4_CIRMR</name>
<dbReference type="InterPro" id="IPR036849">
    <property type="entry name" value="Enolase-like_C_sf"/>
</dbReference>
<proteinExistence type="predicted"/>
<feature type="non-terminal residue" evidence="1">
    <location>
        <position position="53"/>
    </location>
</feature>
<sequence>PIGVSDEGALQVGFERPEQALDLVTDACANLELPLGLDLHLAINCAAHGLMDY</sequence>
<feature type="non-terminal residue" evidence="1">
    <location>
        <position position="1"/>
    </location>
</feature>
<keyword evidence="2" id="KW-1185">Reference proteome</keyword>
<dbReference type="SUPFAM" id="SSF51604">
    <property type="entry name" value="Enolase C-terminal domain-like"/>
    <property type="match status" value="1"/>
</dbReference>
<comment type="caution">
    <text evidence="1">The sequence shown here is derived from an EMBL/GenBank/DDBJ whole genome shotgun (WGS) entry which is preliminary data.</text>
</comment>
<evidence type="ECO:0000313" key="1">
    <source>
        <dbReference type="EMBL" id="KAL0169319.1"/>
    </source>
</evidence>
<dbReference type="Proteomes" id="UP001529510">
    <property type="component" value="Unassembled WGS sequence"/>
</dbReference>
<accession>A0ABD0P5H4</accession>
<dbReference type="EMBL" id="JAMKFB020000017">
    <property type="protein sequence ID" value="KAL0169319.1"/>
    <property type="molecule type" value="Genomic_DNA"/>
</dbReference>
<evidence type="ECO:0000313" key="2">
    <source>
        <dbReference type="Proteomes" id="UP001529510"/>
    </source>
</evidence>
<protein>
    <submittedName>
        <fullName evidence="1">Uncharacterized protein</fullName>
    </submittedName>
</protein>
<dbReference type="AlphaFoldDB" id="A0ABD0P5H4"/>
<reference evidence="1 2" key="1">
    <citation type="submission" date="2024-05" db="EMBL/GenBank/DDBJ databases">
        <title>Genome sequencing and assembly of Indian major carp, Cirrhinus mrigala (Hamilton, 1822).</title>
        <authorList>
            <person name="Mohindra V."/>
            <person name="Chowdhury L.M."/>
            <person name="Lal K."/>
            <person name="Jena J.K."/>
        </authorList>
    </citation>
    <scope>NUCLEOTIDE SEQUENCE [LARGE SCALE GENOMIC DNA]</scope>
    <source>
        <strain evidence="1">CM1030</strain>
        <tissue evidence="1">Blood</tissue>
    </source>
</reference>